<dbReference type="Pfam" id="PF00462">
    <property type="entry name" value="Glutaredoxin"/>
    <property type="match status" value="1"/>
</dbReference>
<name>A0ABZ2KZN7_9BACT</name>
<feature type="domain" description="Glutaredoxin" evidence="1">
    <location>
        <begin position="57"/>
        <end position="109"/>
    </location>
</feature>
<keyword evidence="3" id="KW-1185">Reference proteome</keyword>
<dbReference type="CDD" id="cd02066">
    <property type="entry name" value="GRX_family"/>
    <property type="match status" value="1"/>
</dbReference>
<dbReference type="SUPFAM" id="SSF52833">
    <property type="entry name" value="Thioredoxin-like"/>
    <property type="match status" value="1"/>
</dbReference>
<dbReference type="Proteomes" id="UP001374803">
    <property type="component" value="Chromosome"/>
</dbReference>
<dbReference type="Gene3D" id="3.40.30.10">
    <property type="entry name" value="Glutaredoxin"/>
    <property type="match status" value="1"/>
</dbReference>
<dbReference type="InterPro" id="IPR036249">
    <property type="entry name" value="Thioredoxin-like_sf"/>
</dbReference>
<accession>A0ABZ2KZN7</accession>
<evidence type="ECO:0000259" key="1">
    <source>
        <dbReference type="Pfam" id="PF00462"/>
    </source>
</evidence>
<evidence type="ECO:0000313" key="2">
    <source>
        <dbReference type="EMBL" id="WXB04148.1"/>
    </source>
</evidence>
<dbReference type="PROSITE" id="PS51354">
    <property type="entry name" value="GLUTAREDOXIN_2"/>
    <property type="match status" value="1"/>
</dbReference>
<reference evidence="2" key="1">
    <citation type="submission" date="2021-12" db="EMBL/GenBank/DDBJ databases">
        <title>Discovery of the Pendulisporaceae a myxobacterial family with distinct sporulation behavior and unique specialized metabolism.</title>
        <authorList>
            <person name="Garcia R."/>
            <person name="Popoff A."/>
            <person name="Bader C.D."/>
            <person name="Loehr J."/>
            <person name="Walesch S."/>
            <person name="Walt C."/>
            <person name="Boldt J."/>
            <person name="Bunk B."/>
            <person name="Haeckl F.J.F.P.J."/>
            <person name="Gunesch A.P."/>
            <person name="Birkelbach J."/>
            <person name="Nuebel U."/>
            <person name="Pietschmann T."/>
            <person name="Bach T."/>
            <person name="Mueller R."/>
        </authorList>
    </citation>
    <scope>NUCLEOTIDE SEQUENCE</scope>
    <source>
        <strain evidence="2">MSr11367</strain>
    </source>
</reference>
<organism evidence="2 3">
    <name type="scientific">Pendulispora rubella</name>
    <dbReference type="NCBI Taxonomy" id="2741070"/>
    <lineage>
        <taxon>Bacteria</taxon>
        <taxon>Pseudomonadati</taxon>
        <taxon>Myxococcota</taxon>
        <taxon>Myxococcia</taxon>
        <taxon>Myxococcales</taxon>
        <taxon>Sorangiineae</taxon>
        <taxon>Pendulisporaceae</taxon>
        <taxon>Pendulispora</taxon>
    </lineage>
</organism>
<dbReference type="EMBL" id="CP089983">
    <property type="protein sequence ID" value="WXB04148.1"/>
    <property type="molecule type" value="Genomic_DNA"/>
</dbReference>
<evidence type="ECO:0000313" key="3">
    <source>
        <dbReference type="Proteomes" id="UP001374803"/>
    </source>
</evidence>
<protein>
    <submittedName>
        <fullName evidence="2">Glutaredoxin</fullName>
    </submittedName>
</protein>
<proteinExistence type="predicted"/>
<dbReference type="RefSeq" id="WP_394833783.1">
    <property type="nucleotide sequence ID" value="NZ_CP089929.1"/>
</dbReference>
<gene>
    <name evidence="2" type="ORF">LVJ94_45485</name>
</gene>
<sequence>MAPPTDGSRAEKPYLDPARIAPAALHKMSAFHADVIREVEHAMGTSPVVVVGMAQNPHVKKVRKALTAAGIAFTYLEYGSYFSGWKKRLAIKLWSGWPTFPQVFLRGVLLGGEDLTLAAIAEGQFRNFGQLPAATELEKAL</sequence>
<dbReference type="InterPro" id="IPR002109">
    <property type="entry name" value="Glutaredoxin"/>
</dbReference>